<dbReference type="InterPro" id="IPR026960">
    <property type="entry name" value="RVT-Znf"/>
</dbReference>
<accession>A0ABR0WT22</accession>
<evidence type="ECO:0000313" key="3">
    <source>
        <dbReference type="Proteomes" id="UP001318860"/>
    </source>
</evidence>
<dbReference type="Pfam" id="PF13966">
    <property type="entry name" value="zf-RVT"/>
    <property type="match status" value="1"/>
</dbReference>
<dbReference type="Proteomes" id="UP001318860">
    <property type="component" value="Unassembled WGS sequence"/>
</dbReference>
<protein>
    <recommendedName>
        <fullName evidence="1">Reverse transcriptase zinc-binding domain-containing protein</fullName>
    </recommendedName>
</protein>
<evidence type="ECO:0000259" key="1">
    <source>
        <dbReference type="Pfam" id="PF13966"/>
    </source>
</evidence>
<name>A0ABR0WT22_REHGL</name>
<gene>
    <name evidence="2" type="ORF">DH2020_016984</name>
</gene>
<sequence>MSTLGFLVKGSRVPDPAISPSAAVLGRLGLELFFSAVMEDLTDREETIIDLDDSITSNPNNSREDAKDIEKVFNDYYHGMFTSDANLDMENVLDAVENKMSENACETLSRPFVEEDVTVALAQMHPTKAPGPDRLERALLIGYRKDDPDSISCSSHNILPDEWKILRGGIQWNIGDGERVDIWDDPWLSDCPSFRIQSRPPTDMTISRVRELIRSDIRAWDESLVTQLFIPSEARSIKAIPLCINQKDDKVVWHHTKYGKYTVKSGYKVATNLKENEDRSPASSGNNTGLWRWVWALSISNKVKVFLWKCIYGILPTKGALIRRGVVIDGFCSWCGQEVESNEHAVRDCLWMEFLWVVSPLRLTLPIESSRGTLGD</sequence>
<comment type="caution">
    <text evidence="2">The sequence shown here is derived from an EMBL/GenBank/DDBJ whole genome shotgun (WGS) entry which is preliminary data.</text>
</comment>
<feature type="domain" description="Reverse transcriptase zinc-binding" evidence="1">
    <location>
        <begin position="261"/>
        <end position="356"/>
    </location>
</feature>
<organism evidence="2 3">
    <name type="scientific">Rehmannia glutinosa</name>
    <name type="common">Chinese foxglove</name>
    <dbReference type="NCBI Taxonomy" id="99300"/>
    <lineage>
        <taxon>Eukaryota</taxon>
        <taxon>Viridiplantae</taxon>
        <taxon>Streptophyta</taxon>
        <taxon>Embryophyta</taxon>
        <taxon>Tracheophyta</taxon>
        <taxon>Spermatophyta</taxon>
        <taxon>Magnoliopsida</taxon>
        <taxon>eudicotyledons</taxon>
        <taxon>Gunneridae</taxon>
        <taxon>Pentapetalae</taxon>
        <taxon>asterids</taxon>
        <taxon>lamiids</taxon>
        <taxon>Lamiales</taxon>
        <taxon>Orobanchaceae</taxon>
        <taxon>Rehmannieae</taxon>
        <taxon>Rehmannia</taxon>
    </lineage>
</organism>
<keyword evidence="3" id="KW-1185">Reference proteome</keyword>
<reference evidence="2 3" key="1">
    <citation type="journal article" date="2021" name="Comput. Struct. Biotechnol. J.">
        <title>De novo genome assembly of the potent medicinal plant Rehmannia glutinosa using nanopore technology.</title>
        <authorList>
            <person name="Ma L."/>
            <person name="Dong C."/>
            <person name="Song C."/>
            <person name="Wang X."/>
            <person name="Zheng X."/>
            <person name="Niu Y."/>
            <person name="Chen S."/>
            <person name="Feng W."/>
        </authorList>
    </citation>
    <scope>NUCLEOTIDE SEQUENCE [LARGE SCALE GENOMIC DNA]</scope>
    <source>
        <strain evidence="2">DH-2019</strain>
    </source>
</reference>
<dbReference type="EMBL" id="JABTTQ020000009">
    <property type="protein sequence ID" value="KAK6149459.1"/>
    <property type="molecule type" value="Genomic_DNA"/>
</dbReference>
<evidence type="ECO:0000313" key="2">
    <source>
        <dbReference type="EMBL" id="KAK6149459.1"/>
    </source>
</evidence>
<proteinExistence type="predicted"/>